<evidence type="ECO:0000256" key="6">
    <source>
        <dbReference type="ARBA" id="ARBA00040304"/>
    </source>
</evidence>
<dbReference type="PRINTS" id="PR00925">
    <property type="entry name" value="NONHISHMG17"/>
</dbReference>
<gene>
    <name evidence="9" type="primary">HMGN2</name>
</gene>
<evidence type="ECO:0000256" key="8">
    <source>
        <dbReference type="SAM" id="MobiDB-lite"/>
    </source>
</evidence>
<comment type="similarity">
    <text evidence="2">Belongs to the HMGN family.</text>
</comment>
<dbReference type="PANTHER" id="PTHR23087:SF13">
    <property type="entry name" value="NON-HISTONE CHROMOSOMAL PROTEIN HMG-17"/>
    <property type="match status" value="1"/>
</dbReference>
<comment type="function">
    <text evidence="5">Binds to the inner side of the nucleosomal DNA thus altering the interaction between the DNA and the histone octamer. May be involved in the process which maintains transcribable genes in a unique chromatin conformation.</text>
</comment>
<organism evidence="9">
    <name type="scientific">Capra hircus</name>
    <name type="common">Goat</name>
    <dbReference type="NCBI Taxonomy" id="9925"/>
    <lineage>
        <taxon>Eukaryota</taxon>
        <taxon>Metazoa</taxon>
        <taxon>Chordata</taxon>
        <taxon>Craniata</taxon>
        <taxon>Vertebrata</taxon>
        <taxon>Euteleostomi</taxon>
        <taxon>Mammalia</taxon>
        <taxon>Eutheria</taxon>
        <taxon>Laurasiatheria</taxon>
        <taxon>Artiodactyla</taxon>
        <taxon>Ruminantia</taxon>
        <taxon>Pecora</taxon>
        <taxon>Bovidae</taxon>
        <taxon>Caprinae</taxon>
        <taxon>Capra</taxon>
    </lineage>
</organism>
<dbReference type="InterPro" id="IPR000079">
    <property type="entry name" value="HMGN_fam"/>
</dbReference>
<evidence type="ECO:0000256" key="2">
    <source>
        <dbReference type="ARBA" id="ARBA00007696"/>
    </source>
</evidence>
<protein>
    <recommendedName>
        <fullName evidence="6">Non-histone chromosomal protein HMG-17</fullName>
    </recommendedName>
    <alternativeName>
        <fullName evidence="7">High mobility group nucleosome-binding domain-containing protein 2</fullName>
    </alternativeName>
</protein>
<feature type="compositionally biased region" description="Basic and acidic residues" evidence="8">
    <location>
        <begin position="96"/>
        <end position="123"/>
    </location>
</feature>
<dbReference type="PROSITE" id="PS00355">
    <property type="entry name" value="HMG14_17"/>
    <property type="match status" value="1"/>
</dbReference>
<feature type="compositionally biased region" description="Basic and acidic residues" evidence="8">
    <location>
        <begin position="132"/>
        <end position="149"/>
    </location>
</feature>
<dbReference type="Ensembl" id="ENSCHIT00010004004.1">
    <property type="protein sequence ID" value="ENSCHIP00010002939.1"/>
    <property type="gene ID" value="ENSCHIG00010002079.1"/>
</dbReference>
<comment type="subcellular location">
    <subcellularLocation>
        <location evidence="1">Nucleus</location>
    </subcellularLocation>
</comment>
<evidence type="ECO:0000256" key="4">
    <source>
        <dbReference type="ARBA" id="ARBA00023242"/>
    </source>
</evidence>
<sequence length="149" mass="15154">GSPAALQASGGGEGGGAPLVFGEAAEQRVLKGQLLPAPLHPKGTSTHKVSPLDPLPHLERSAFQAEGDAKGDKAKVKDEPQRRSARLSAKPAPPKPEPKPKKAPAKKGEKVPKGKKGKADAGKDGNNPAENGDAKTDQAQKAEGAGDAK</sequence>
<dbReference type="SMART" id="SM00527">
    <property type="entry name" value="HMG17"/>
    <property type="match status" value="1"/>
</dbReference>
<dbReference type="PANTHER" id="PTHR23087">
    <property type="entry name" value="NONHISTONE CHROMOSOMAL PROTEIN HMG"/>
    <property type="match status" value="1"/>
</dbReference>
<keyword evidence="4" id="KW-0539">Nucleus</keyword>
<dbReference type="GO" id="GO:0006325">
    <property type="term" value="P:chromatin organization"/>
    <property type="evidence" value="ECO:0007669"/>
    <property type="project" value="TreeGrafter"/>
</dbReference>
<evidence type="ECO:0000256" key="1">
    <source>
        <dbReference type="ARBA" id="ARBA00004123"/>
    </source>
</evidence>
<dbReference type="GO" id="GO:0031492">
    <property type="term" value="F:nucleosomal DNA binding"/>
    <property type="evidence" value="ECO:0007669"/>
    <property type="project" value="InterPro"/>
</dbReference>
<evidence type="ECO:0000256" key="3">
    <source>
        <dbReference type="ARBA" id="ARBA00023125"/>
    </source>
</evidence>
<evidence type="ECO:0000313" key="9">
    <source>
        <dbReference type="Ensembl" id="ENSCHIP00010002939.1"/>
    </source>
</evidence>
<reference evidence="9" key="2">
    <citation type="submission" date="2025-08" db="UniProtKB">
        <authorList>
            <consortium name="Ensembl"/>
        </authorList>
    </citation>
    <scope>IDENTIFICATION</scope>
</reference>
<dbReference type="GO" id="GO:0000785">
    <property type="term" value="C:chromatin"/>
    <property type="evidence" value="ECO:0007669"/>
    <property type="project" value="InterPro"/>
</dbReference>
<feature type="region of interest" description="Disordered" evidence="8">
    <location>
        <begin position="1"/>
        <end position="20"/>
    </location>
</feature>
<feature type="region of interest" description="Disordered" evidence="8">
    <location>
        <begin position="32"/>
        <end position="149"/>
    </location>
</feature>
<proteinExistence type="inferred from homology"/>
<reference evidence="9" key="1">
    <citation type="submission" date="2019-03" db="EMBL/GenBank/DDBJ databases">
        <title>Genome sequencing and reference-guided assembly of Black Bengal Goat (Capra hircus).</title>
        <authorList>
            <person name="Siddiki A.Z."/>
            <person name="Baten A."/>
            <person name="Billah M."/>
            <person name="Alam M.A.U."/>
            <person name="Shawrob K.S.M."/>
            <person name="Saha S."/>
            <person name="Chowdhury M."/>
            <person name="Rahman A.H."/>
            <person name="Stear M."/>
            <person name="Miah G."/>
            <person name="Das G.B."/>
            <person name="Hossain M.M."/>
            <person name="Kumkum M."/>
            <person name="Islam M.S."/>
            <person name="Mollah A.M."/>
            <person name="Ahsan A."/>
            <person name="Tusar F."/>
            <person name="Khan M.K.I."/>
        </authorList>
    </citation>
    <scope>NUCLEOTIDE SEQUENCE [LARGE SCALE GENOMIC DNA]</scope>
</reference>
<feature type="compositionally biased region" description="Basic and acidic residues" evidence="8">
    <location>
        <begin position="67"/>
        <end position="82"/>
    </location>
</feature>
<accession>A0A8C2NBL4</accession>
<name>A0A8C2NBL4_CAPHI</name>
<dbReference type="AlphaFoldDB" id="A0A8C2NBL4"/>
<dbReference type="Pfam" id="PF01101">
    <property type="entry name" value="HMG14_17"/>
    <property type="match status" value="1"/>
</dbReference>
<evidence type="ECO:0000256" key="7">
    <source>
        <dbReference type="ARBA" id="ARBA00042290"/>
    </source>
</evidence>
<keyword evidence="3" id="KW-0238">DNA-binding</keyword>
<evidence type="ECO:0000256" key="5">
    <source>
        <dbReference type="ARBA" id="ARBA00037490"/>
    </source>
</evidence>
<dbReference type="GO" id="GO:0005634">
    <property type="term" value="C:nucleus"/>
    <property type="evidence" value="ECO:0007669"/>
    <property type="project" value="UniProtKB-SubCell"/>
</dbReference>